<evidence type="ECO:0000313" key="2">
    <source>
        <dbReference type="Proteomes" id="UP000187209"/>
    </source>
</evidence>
<accession>A0A1R2BPR0</accession>
<organism evidence="1 2">
    <name type="scientific">Stentor coeruleus</name>
    <dbReference type="NCBI Taxonomy" id="5963"/>
    <lineage>
        <taxon>Eukaryota</taxon>
        <taxon>Sar</taxon>
        <taxon>Alveolata</taxon>
        <taxon>Ciliophora</taxon>
        <taxon>Postciliodesmatophora</taxon>
        <taxon>Heterotrichea</taxon>
        <taxon>Heterotrichida</taxon>
        <taxon>Stentoridae</taxon>
        <taxon>Stentor</taxon>
    </lineage>
</organism>
<sequence>MDTLKNFKLKYLNLLAKRIILLALNTWKIKLLIFKGPINTTGKKILDTCLVSEPKFISIVPTNSKIIHRNTYSYTENIDFISLLQSPQLKSNSRSPSPTPFSLFNEIKCSLQNKAETKDLNAQKCSEKLGDSKRKLVNSSSAILLRKRRITAHEGELAIVSSKTERQHGYKINIVGIESN</sequence>
<proteinExistence type="predicted"/>
<evidence type="ECO:0000313" key="1">
    <source>
        <dbReference type="EMBL" id="OMJ78782.1"/>
    </source>
</evidence>
<comment type="caution">
    <text evidence="1">The sequence shown here is derived from an EMBL/GenBank/DDBJ whole genome shotgun (WGS) entry which is preliminary data.</text>
</comment>
<name>A0A1R2BPR0_9CILI</name>
<dbReference type="Proteomes" id="UP000187209">
    <property type="component" value="Unassembled WGS sequence"/>
</dbReference>
<reference evidence="1 2" key="1">
    <citation type="submission" date="2016-11" db="EMBL/GenBank/DDBJ databases">
        <title>The macronuclear genome of Stentor coeruleus: a giant cell with tiny introns.</title>
        <authorList>
            <person name="Slabodnick M."/>
            <person name="Ruby J.G."/>
            <person name="Reiff S.B."/>
            <person name="Swart E.C."/>
            <person name="Gosai S."/>
            <person name="Prabakaran S."/>
            <person name="Witkowska E."/>
            <person name="Larue G.E."/>
            <person name="Fisher S."/>
            <person name="Freeman R.M."/>
            <person name="Gunawardena J."/>
            <person name="Chu W."/>
            <person name="Stover N.A."/>
            <person name="Gregory B.D."/>
            <person name="Nowacki M."/>
            <person name="Derisi J."/>
            <person name="Roy S.W."/>
            <person name="Marshall W.F."/>
            <person name="Sood P."/>
        </authorList>
    </citation>
    <scope>NUCLEOTIDE SEQUENCE [LARGE SCALE GENOMIC DNA]</scope>
    <source>
        <strain evidence="1">WM001</strain>
    </source>
</reference>
<gene>
    <name evidence="1" type="ORF">SteCoe_21356</name>
</gene>
<keyword evidence="2" id="KW-1185">Reference proteome</keyword>
<dbReference type="EMBL" id="MPUH01000504">
    <property type="protein sequence ID" value="OMJ78782.1"/>
    <property type="molecule type" value="Genomic_DNA"/>
</dbReference>
<dbReference type="AlphaFoldDB" id="A0A1R2BPR0"/>
<protein>
    <submittedName>
        <fullName evidence="1">Uncharacterized protein</fullName>
    </submittedName>
</protein>